<feature type="transmembrane region" description="Helical" evidence="7">
    <location>
        <begin position="371"/>
        <end position="388"/>
    </location>
</feature>
<evidence type="ECO:0000256" key="1">
    <source>
        <dbReference type="ARBA" id="ARBA00000085"/>
    </source>
</evidence>
<dbReference type="InterPro" id="IPR036097">
    <property type="entry name" value="HisK_dim/P_sf"/>
</dbReference>
<evidence type="ECO:0000256" key="3">
    <source>
        <dbReference type="ARBA" id="ARBA00022553"/>
    </source>
</evidence>
<evidence type="ECO:0000256" key="5">
    <source>
        <dbReference type="ARBA" id="ARBA00022777"/>
    </source>
</evidence>
<dbReference type="InterPro" id="IPR017181">
    <property type="entry name" value="Sig_transdc_His_kin_CHASE2"/>
</dbReference>
<dbReference type="InterPro" id="IPR003594">
    <property type="entry name" value="HATPase_dom"/>
</dbReference>
<dbReference type="PRINTS" id="PR00344">
    <property type="entry name" value="BCTRLSENSOR"/>
</dbReference>
<evidence type="ECO:0000313" key="9">
    <source>
        <dbReference type="EMBL" id="MBC3920974.1"/>
    </source>
</evidence>
<evidence type="ECO:0000256" key="4">
    <source>
        <dbReference type="ARBA" id="ARBA00022679"/>
    </source>
</evidence>
<keyword evidence="4" id="KW-0808">Transferase</keyword>
<dbReference type="EMBL" id="JACOGF010000022">
    <property type="protein sequence ID" value="MBC3920974.1"/>
    <property type="molecule type" value="Genomic_DNA"/>
</dbReference>
<dbReference type="PROSITE" id="PS50109">
    <property type="entry name" value="HIS_KIN"/>
    <property type="match status" value="1"/>
</dbReference>
<dbReference type="InterPro" id="IPR003661">
    <property type="entry name" value="HisK_dim/P_dom"/>
</dbReference>
<dbReference type="CDD" id="cd00082">
    <property type="entry name" value="HisKA"/>
    <property type="match status" value="1"/>
</dbReference>
<feature type="transmembrane region" description="Helical" evidence="7">
    <location>
        <begin position="20"/>
        <end position="37"/>
    </location>
</feature>
<dbReference type="PIRSF" id="PIRSF037347">
    <property type="entry name" value="STHK_CHASE2_PAS_prd"/>
    <property type="match status" value="1"/>
</dbReference>
<dbReference type="SUPFAM" id="SSF47384">
    <property type="entry name" value="Homodimeric domain of signal transducing histidine kinase"/>
    <property type="match status" value="1"/>
</dbReference>
<feature type="domain" description="Histidine kinase" evidence="8">
    <location>
        <begin position="587"/>
        <end position="805"/>
    </location>
</feature>
<evidence type="ECO:0000256" key="7">
    <source>
        <dbReference type="SAM" id="Phobius"/>
    </source>
</evidence>
<feature type="transmembrane region" description="Helical" evidence="7">
    <location>
        <begin position="346"/>
        <end position="365"/>
    </location>
</feature>
<dbReference type="EC" id="2.7.13.3" evidence="2"/>
<dbReference type="Gene3D" id="1.10.287.130">
    <property type="match status" value="1"/>
</dbReference>
<comment type="catalytic activity">
    <reaction evidence="1">
        <text>ATP + protein L-histidine = ADP + protein N-phospho-L-histidine.</text>
        <dbReference type="EC" id="2.7.13.3"/>
    </reaction>
</comment>
<dbReference type="SMART" id="SM01080">
    <property type="entry name" value="CHASE2"/>
    <property type="match status" value="1"/>
</dbReference>
<keyword evidence="7" id="KW-0812">Transmembrane</keyword>
<proteinExistence type="predicted"/>
<name>A0ABR6ZYR3_9BURK</name>
<evidence type="ECO:0000259" key="8">
    <source>
        <dbReference type="PROSITE" id="PS50109"/>
    </source>
</evidence>
<dbReference type="InterPro" id="IPR005467">
    <property type="entry name" value="His_kinase_dom"/>
</dbReference>
<dbReference type="Pfam" id="PF02518">
    <property type="entry name" value="HATPase_c"/>
    <property type="match status" value="1"/>
</dbReference>
<keyword evidence="7" id="KW-1133">Transmembrane helix</keyword>
<dbReference type="PANTHER" id="PTHR45453:SF1">
    <property type="entry name" value="PHOSPHATE REGULON SENSOR PROTEIN PHOR"/>
    <property type="match status" value="1"/>
</dbReference>
<dbReference type="InterPro" id="IPR007890">
    <property type="entry name" value="CHASE2"/>
</dbReference>
<keyword evidence="5" id="KW-0418">Kinase</keyword>
<dbReference type="RefSeq" id="WP_186950809.1">
    <property type="nucleotide sequence ID" value="NZ_JACOGF010000022.1"/>
</dbReference>
<protein>
    <recommendedName>
        <fullName evidence="2">histidine kinase</fullName>
        <ecNumber evidence="2">2.7.13.3</ecNumber>
    </recommendedName>
</protein>
<keyword evidence="3" id="KW-0597">Phosphoprotein</keyword>
<keyword evidence="6" id="KW-0902">Two-component regulatory system</keyword>
<dbReference type="SUPFAM" id="SSF55874">
    <property type="entry name" value="ATPase domain of HSP90 chaperone/DNA topoisomerase II/histidine kinase"/>
    <property type="match status" value="1"/>
</dbReference>
<keyword evidence="10" id="KW-1185">Reference proteome</keyword>
<dbReference type="InterPro" id="IPR050351">
    <property type="entry name" value="BphY/WalK/GraS-like"/>
</dbReference>
<accession>A0ABR6ZYR3</accession>
<sequence length="806" mass="89430">MTNSQSNSQFKVERIALREWLVLSVLMLLLTAGLLFYKTLERADLVLYDRLMQVNTRPARDDIIIVGIDSHSLSELGKWPWSRARHAELIKQIDVAQPLAIGMDFVFTEAEDSNPDQAINGDQAFANAITQSDKVVLPLISENAGKGLVTVRPIPLLASAARQLAHINLELDKDGVVRSIFLREGMNGEWWPHFALALADVGKNITPGTEPNLPGNRLAAALRNAAPEPGTWQRDYQMHIPFAGSSGHFRSVPYVSVLRGEVPPAFFKNKYVLVGPTASAMADSFPTPVSGNEGMISGVEINANILAALLDKRSIVPAPLLYSLLFNLLAVGMAMSAYQLLSPRKALLATAAIASLAMAGSWLALRYLGYWIAPTATLLALIVAYPLWSWRRLEAAIRFLGEEFRVLDQEPHLLPEFVDQDEVQPARALTDTLEQSINAMREAVDRVRDLRQFISDSLVSLPDATLVTTTDGNVLLSNQPAIDYFAGIGIPKVNDALVPYLFANMAPPQYAEHAQESSFSWWDILDIKHTKGMSQGIEVRDPQGKDLLIKSAPCYNGDKKLVGWIVSLIDITSIRAAERSRDETLHFISHDMRAPQASILALLELQKDSATALPTEEFMSRIEKASRSTLGLADNFVQLARAESQDYRYEEADFQDILLVATEEMWSLAKNKNIRITTQIQEEEFPVLVDRSLMTRVLTNLLSNAIKYSPRDTTITCSLISEQHLADATIICSIADQGYGITRADQNKLFQRFQRFKTTEQPKNDGVGLGMVFVKAVLDRHQAKIDFTSTPNEGTTFHIRIPADLD</sequence>
<comment type="caution">
    <text evidence="9">The sequence shown here is derived from an EMBL/GenBank/DDBJ whole genome shotgun (WGS) entry which is preliminary data.</text>
</comment>
<dbReference type="InterPro" id="IPR004358">
    <property type="entry name" value="Sig_transdc_His_kin-like_C"/>
</dbReference>
<dbReference type="PANTHER" id="PTHR45453">
    <property type="entry name" value="PHOSPHATE REGULON SENSOR PROTEIN PHOR"/>
    <property type="match status" value="1"/>
</dbReference>
<reference evidence="9 10" key="1">
    <citation type="submission" date="2020-08" db="EMBL/GenBank/DDBJ databases">
        <title>Novel species isolated from subtropical streams in China.</title>
        <authorList>
            <person name="Lu H."/>
        </authorList>
    </citation>
    <scope>NUCLEOTIDE SEQUENCE [LARGE SCALE GENOMIC DNA]</scope>
    <source>
        <strain evidence="9 10">CY18W</strain>
    </source>
</reference>
<dbReference type="Gene3D" id="3.30.565.10">
    <property type="entry name" value="Histidine kinase-like ATPase, C-terminal domain"/>
    <property type="match status" value="1"/>
</dbReference>
<evidence type="ECO:0000313" key="10">
    <source>
        <dbReference type="Proteomes" id="UP000650424"/>
    </source>
</evidence>
<feature type="transmembrane region" description="Helical" evidence="7">
    <location>
        <begin position="320"/>
        <end position="341"/>
    </location>
</feature>
<evidence type="ECO:0000256" key="2">
    <source>
        <dbReference type="ARBA" id="ARBA00012438"/>
    </source>
</evidence>
<dbReference type="Pfam" id="PF05226">
    <property type="entry name" value="CHASE2"/>
    <property type="match status" value="1"/>
</dbReference>
<gene>
    <name evidence="9" type="ORF">H8L32_26155</name>
</gene>
<organism evidence="9 10">
    <name type="scientific">Undibacterium hunanense</name>
    <dbReference type="NCBI Taxonomy" id="2762292"/>
    <lineage>
        <taxon>Bacteria</taxon>
        <taxon>Pseudomonadati</taxon>
        <taxon>Pseudomonadota</taxon>
        <taxon>Betaproteobacteria</taxon>
        <taxon>Burkholderiales</taxon>
        <taxon>Oxalobacteraceae</taxon>
        <taxon>Undibacterium</taxon>
    </lineage>
</organism>
<evidence type="ECO:0000256" key="6">
    <source>
        <dbReference type="ARBA" id="ARBA00023012"/>
    </source>
</evidence>
<dbReference type="SMART" id="SM00387">
    <property type="entry name" value="HATPase_c"/>
    <property type="match status" value="1"/>
</dbReference>
<dbReference type="Proteomes" id="UP000650424">
    <property type="component" value="Unassembled WGS sequence"/>
</dbReference>
<keyword evidence="7" id="KW-0472">Membrane</keyword>
<dbReference type="Gene3D" id="3.30.450.20">
    <property type="entry name" value="PAS domain"/>
    <property type="match status" value="1"/>
</dbReference>
<dbReference type="InterPro" id="IPR036890">
    <property type="entry name" value="HATPase_C_sf"/>
</dbReference>